<keyword evidence="5" id="KW-1185">Reference proteome</keyword>
<dbReference type="RefSeq" id="WP_089221084.1">
    <property type="nucleotide sequence ID" value="NZ_FZOS01000037.1"/>
</dbReference>
<dbReference type="GO" id="GO:0006508">
    <property type="term" value="P:proteolysis"/>
    <property type="evidence" value="ECO:0007669"/>
    <property type="project" value="UniProtKB-KW"/>
</dbReference>
<proteinExistence type="predicted"/>
<dbReference type="Pfam" id="PF20442">
    <property type="entry name" value="BrxL_N"/>
    <property type="match status" value="1"/>
</dbReference>
<evidence type="ECO:0000313" key="4">
    <source>
        <dbReference type="EMBL" id="SNT07813.1"/>
    </source>
</evidence>
<sequence>MSTLDDKINEHFAGFVVRKDLVKAVKGNAIVPTYVLEYLLGQYCATDDEASIATGIETVKDILRKHYVHRSEAGLVQSTIKERGRYKVIDQVSVALNEKTDAYEAVFENLGIKRVAIDSATVKAHPKLLVTGIWCIADVQYEFSEDSRISPWIIDTLKPIQIARVDYDGYRETRGKFTTEEWIDLLMQSIGFDPSMFGRRSKLLQLLRLIPFVERNYNLIELGPKGTGKSHIYSEFSPHGQLISGGEVTVPKLFVNNSNGRIGLVGYWDVVAFDEFAGREKTANKALVDIMKNYMANKQFSRGVNPMGAEASFAFVGNTDHNVPWMLKNTDLFEALPPQFHDSAFIDRLHAYLPGWEIDIIRGQMFTSGYGFIVDYLAEILRHLRAEDFSHRPDRFFTVPVQTHIRDRAAINKTMSGLLKLIFPNGDETEAEVEELLRFAIECRKRVKDQLLRIDSTFEAADFHYVAPDGSKRAVTTLEEEEFPQFYHRRSAGEGDEGAGQPEIAPIPAQPASTPAASAASAAAPPAVVPKPGHVVFTENRKGISFDKIFGPWTDGAARIIVTDPYIRKFHQARNVMELIEMLIRRKQPEDQVAVHLVTAPDDGNIQEQRECLDGIAEACTGTGIDFTWAFDGSGALHARDITTDTGWKLVLDRGLDIFQPTPRKMNGFSLGERMQEHRMIRGFYITYVENP</sequence>
<dbReference type="InterPro" id="IPR038113">
    <property type="entry name" value="MITD1_C_sf"/>
</dbReference>
<evidence type="ECO:0000256" key="1">
    <source>
        <dbReference type="SAM" id="MobiDB-lite"/>
    </source>
</evidence>
<feature type="region of interest" description="Disordered" evidence="1">
    <location>
        <begin position="491"/>
        <end position="519"/>
    </location>
</feature>
<organism evidence="4 5">
    <name type="scientific">Edaphosphingomonas laterariae</name>
    <dbReference type="NCBI Taxonomy" id="861865"/>
    <lineage>
        <taxon>Bacteria</taxon>
        <taxon>Pseudomonadati</taxon>
        <taxon>Pseudomonadota</taxon>
        <taxon>Alphaproteobacteria</taxon>
        <taxon>Sphingomonadales</taxon>
        <taxon>Rhizorhabdaceae</taxon>
        <taxon>Edaphosphingomonas</taxon>
    </lineage>
</organism>
<protein>
    <submittedName>
        <fullName evidence="4">ATP-dependent Lon protease</fullName>
    </submittedName>
</protein>
<feature type="domain" description="BREX system Lon protease-like BrxL N-terminal" evidence="3">
    <location>
        <begin position="10"/>
        <end position="141"/>
    </location>
</feature>
<dbReference type="NCBIfam" id="TIGR02688">
    <property type="entry name" value="BREX system Lon protease-like protein BrxL"/>
    <property type="match status" value="1"/>
</dbReference>
<evidence type="ECO:0000313" key="5">
    <source>
        <dbReference type="Proteomes" id="UP000198281"/>
    </source>
</evidence>
<dbReference type="GO" id="GO:0008233">
    <property type="term" value="F:peptidase activity"/>
    <property type="evidence" value="ECO:0007669"/>
    <property type="project" value="UniProtKB-KW"/>
</dbReference>
<keyword evidence="4" id="KW-0645">Protease</keyword>
<dbReference type="InterPro" id="IPR032341">
    <property type="entry name" value="MITD1_C"/>
</dbReference>
<dbReference type="AlphaFoldDB" id="A0A239JR27"/>
<feature type="domain" description="MITD1 C-terminal phospholipase D-like" evidence="2">
    <location>
        <begin position="543"/>
        <end position="689"/>
    </location>
</feature>
<evidence type="ECO:0000259" key="2">
    <source>
        <dbReference type="Pfam" id="PF16565"/>
    </source>
</evidence>
<keyword evidence="4" id="KW-0378">Hydrolase</keyword>
<dbReference type="Gene3D" id="3.30.870.30">
    <property type="entry name" value="MITD, C-terminal phospholipase D-like domain"/>
    <property type="match status" value="1"/>
</dbReference>
<dbReference type="Pfam" id="PF13337">
    <property type="entry name" value="BrxL_ATPase"/>
    <property type="match status" value="1"/>
</dbReference>
<dbReference type="Pfam" id="PF16565">
    <property type="entry name" value="MIT_C"/>
    <property type="match status" value="1"/>
</dbReference>
<dbReference type="InterPro" id="IPR014061">
    <property type="entry name" value="BrxL-like"/>
</dbReference>
<accession>A0A239JR27</accession>
<evidence type="ECO:0000259" key="3">
    <source>
        <dbReference type="Pfam" id="PF20442"/>
    </source>
</evidence>
<dbReference type="EMBL" id="FZOS01000037">
    <property type="protein sequence ID" value="SNT07813.1"/>
    <property type="molecule type" value="Genomic_DNA"/>
</dbReference>
<gene>
    <name evidence="4" type="ORF">SAMN06295912_13714</name>
</gene>
<dbReference type="Proteomes" id="UP000198281">
    <property type="component" value="Unassembled WGS sequence"/>
</dbReference>
<reference evidence="5" key="1">
    <citation type="submission" date="2017-06" db="EMBL/GenBank/DDBJ databases">
        <authorList>
            <person name="Varghese N."/>
            <person name="Submissions S."/>
        </authorList>
    </citation>
    <scope>NUCLEOTIDE SEQUENCE [LARGE SCALE GENOMIC DNA]</scope>
    <source>
        <strain evidence="5">LNB2</strain>
    </source>
</reference>
<dbReference type="InterPro" id="IPR046838">
    <property type="entry name" value="BrxL_N"/>
</dbReference>
<name>A0A239JR27_9SPHN</name>
<feature type="compositionally biased region" description="Low complexity" evidence="1">
    <location>
        <begin position="499"/>
        <end position="519"/>
    </location>
</feature>
<dbReference type="OrthoDB" id="5297084at2"/>